<dbReference type="eggNOG" id="ENOG502SVUU">
    <property type="taxonomic scope" value="Eukaryota"/>
</dbReference>
<evidence type="ECO:0000256" key="1">
    <source>
        <dbReference type="ARBA" id="ARBA00023015"/>
    </source>
</evidence>
<dbReference type="InParanoid" id="B9SJD2"/>
<keyword evidence="4" id="KW-0539">Nucleus</keyword>
<dbReference type="AlphaFoldDB" id="B9SJD2"/>
<feature type="domain" description="NAC" evidence="5">
    <location>
        <begin position="16"/>
        <end position="176"/>
    </location>
</feature>
<organism evidence="6 7">
    <name type="scientific">Ricinus communis</name>
    <name type="common">Castor bean</name>
    <dbReference type="NCBI Taxonomy" id="3988"/>
    <lineage>
        <taxon>Eukaryota</taxon>
        <taxon>Viridiplantae</taxon>
        <taxon>Streptophyta</taxon>
        <taxon>Embryophyta</taxon>
        <taxon>Tracheophyta</taxon>
        <taxon>Spermatophyta</taxon>
        <taxon>Magnoliopsida</taxon>
        <taxon>eudicotyledons</taxon>
        <taxon>Gunneridae</taxon>
        <taxon>Pentapetalae</taxon>
        <taxon>rosids</taxon>
        <taxon>fabids</taxon>
        <taxon>Malpighiales</taxon>
        <taxon>Euphorbiaceae</taxon>
        <taxon>Acalyphoideae</taxon>
        <taxon>Acalypheae</taxon>
        <taxon>Ricinus</taxon>
    </lineage>
</organism>
<keyword evidence="2" id="KW-0238">DNA-binding</keyword>
<keyword evidence="3" id="KW-0804">Transcription</keyword>
<evidence type="ECO:0000313" key="7">
    <source>
        <dbReference type="Proteomes" id="UP000008311"/>
    </source>
</evidence>
<evidence type="ECO:0000313" key="6">
    <source>
        <dbReference type="EMBL" id="EEF36295.1"/>
    </source>
</evidence>
<evidence type="ECO:0000259" key="5">
    <source>
        <dbReference type="PROSITE" id="PS51005"/>
    </source>
</evidence>
<proteinExistence type="predicted"/>
<dbReference type="GO" id="GO:0006355">
    <property type="term" value="P:regulation of DNA-templated transcription"/>
    <property type="evidence" value="ECO:0007669"/>
    <property type="project" value="InterPro"/>
</dbReference>
<accession>B9SJD2</accession>
<dbReference type="PANTHER" id="PTHR31719:SF193">
    <property type="entry name" value="NAC DOMAIN-CONTAINING PROTEIN"/>
    <property type="match status" value="1"/>
</dbReference>
<dbReference type="PROSITE" id="PS51005">
    <property type="entry name" value="NAC"/>
    <property type="match status" value="1"/>
</dbReference>
<dbReference type="GO" id="GO:0003677">
    <property type="term" value="F:DNA binding"/>
    <property type="evidence" value="ECO:0007669"/>
    <property type="project" value="UniProtKB-KW"/>
</dbReference>
<dbReference type="STRING" id="3988.B9SJD2"/>
<dbReference type="OMA" id="HFEENEW"/>
<gene>
    <name evidence="6" type="ORF">RCOM_0525590</name>
</gene>
<dbReference type="Proteomes" id="UP000008311">
    <property type="component" value="Unassembled WGS sequence"/>
</dbReference>
<name>B9SJD2_RICCO</name>
<keyword evidence="7" id="KW-1185">Reference proteome</keyword>
<protein>
    <submittedName>
        <fullName evidence="6">NAC domain-containing protein, putative</fullName>
    </submittedName>
</protein>
<keyword evidence="1" id="KW-0805">Transcription regulation</keyword>
<dbReference type="KEGG" id="rcu:8285055"/>
<reference evidence="7" key="1">
    <citation type="journal article" date="2010" name="Nat. Biotechnol.">
        <title>Draft genome sequence of the oilseed species Ricinus communis.</title>
        <authorList>
            <person name="Chan A.P."/>
            <person name="Crabtree J."/>
            <person name="Zhao Q."/>
            <person name="Lorenzi H."/>
            <person name="Orvis J."/>
            <person name="Puiu D."/>
            <person name="Melake-Berhan A."/>
            <person name="Jones K.M."/>
            <person name="Redman J."/>
            <person name="Chen G."/>
            <person name="Cahoon E.B."/>
            <person name="Gedil M."/>
            <person name="Stanke M."/>
            <person name="Haas B.J."/>
            <person name="Wortman J.R."/>
            <person name="Fraser-Liggett C.M."/>
            <person name="Ravel J."/>
            <person name="Rabinowicz P.D."/>
        </authorList>
    </citation>
    <scope>NUCLEOTIDE SEQUENCE [LARGE SCALE GENOMIC DNA]</scope>
    <source>
        <strain evidence="7">cv. Hale</strain>
    </source>
</reference>
<dbReference type="Pfam" id="PF02365">
    <property type="entry name" value="NAM"/>
    <property type="match status" value="1"/>
</dbReference>
<evidence type="ECO:0000256" key="3">
    <source>
        <dbReference type="ARBA" id="ARBA00023163"/>
    </source>
</evidence>
<dbReference type="OrthoDB" id="1592334at2759"/>
<dbReference type="PANTHER" id="PTHR31719">
    <property type="entry name" value="NAC TRANSCRIPTION FACTOR 56"/>
    <property type="match status" value="1"/>
</dbReference>
<dbReference type="SUPFAM" id="SSF101941">
    <property type="entry name" value="NAC domain"/>
    <property type="match status" value="1"/>
</dbReference>
<sequence>MDGVEAENSNLEELDLPYGYRFRPSKAELLVHYLKRKIMGEQLPANVIPTIDVYACNPEQLPFRLFTRGISHIWFFFSKRRKGKILTKDGYYDFASPPRGAIYEKIEPAAGSRKTRKLVGFMRRLHFYYGRPPTGIKSRWTIEEFRIDPDTVDVNKDDHATKRKVSNLVVCKVKGPLLYPEPWNEISETFCELEEDEVSEEDD</sequence>
<evidence type="ECO:0000256" key="2">
    <source>
        <dbReference type="ARBA" id="ARBA00023125"/>
    </source>
</evidence>
<dbReference type="EMBL" id="EQ973983">
    <property type="protein sequence ID" value="EEF36295.1"/>
    <property type="molecule type" value="Genomic_DNA"/>
</dbReference>
<dbReference type="Gene3D" id="2.170.150.80">
    <property type="entry name" value="NAC domain"/>
    <property type="match status" value="1"/>
</dbReference>
<dbReference type="InterPro" id="IPR003441">
    <property type="entry name" value="NAC-dom"/>
</dbReference>
<evidence type="ECO:0000256" key="4">
    <source>
        <dbReference type="ARBA" id="ARBA00023242"/>
    </source>
</evidence>
<dbReference type="InterPro" id="IPR036093">
    <property type="entry name" value="NAC_dom_sf"/>
</dbReference>